<organism evidence="1 2">
    <name type="scientific">Methylobacterium soli</name>
    <dbReference type="NCBI Taxonomy" id="553447"/>
    <lineage>
        <taxon>Bacteria</taxon>
        <taxon>Pseudomonadati</taxon>
        <taxon>Pseudomonadota</taxon>
        <taxon>Alphaproteobacteria</taxon>
        <taxon>Hyphomicrobiales</taxon>
        <taxon>Methylobacteriaceae</taxon>
        <taxon>Methylobacterium</taxon>
    </lineage>
</organism>
<sequence length="88" mass="9508">MAESPPTTGELFKAKAITAEDLHAAVDAYMADPTTTLFMMGEGYGLDLAEAVRGHEPTRKVLASPDESATFKRTMVQTAIILARPVKR</sequence>
<dbReference type="Proteomes" id="UP000474159">
    <property type="component" value="Unassembled WGS sequence"/>
</dbReference>
<name>A0A6L3SPZ9_9HYPH</name>
<accession>A0A6L3SPZ9</accession>
<reference evidence="1 2" key="1">
    <citation type="submission" date="2019-09" db="EMBL/GenBank/DDBJ databases">
        <title>YIM 48816 draft genome.</title>
        <authorList>
            <person name="Jiang L."/>
        </authorList>
    </citation>
    <scope>NUCLEOTIDE SEQUENCE [LARGE SCALE GENOMIC DNA]</scope>
    <source>
        <strain evidence="1 2">YIM 48816</strain>
    </source>
</reference>
<gene>
    <name evidence="1" type="ORF">F6X53_27635</name>
</gene>
<dbReference type="RefSeq" id="WP_151004436.1">
    <property type="nucleotide sequence ID" value="NZ_VZZK01000046.1"/>
</dbReference>
<evidence type="ECO:0000313" key="2">
    <source>
        <dbReference type="Proteomes" id="UP000474159"/>
    </source>
</evidence>
<evidence type="ECO:0000313" key="1">
    <source>
        <dbReference type="EMBL" id="KAB1072876.1"/>
    </source>
</evidence>
<dbReference type="AlphaFoldDB" id="A0A6L3SPZ9"/>
<comment type="caution">
    <text evidence="1">The sequence shown here is derived from an EMBL/GenBank/DDBJ whole genome shotgun (WGS) entry which is preliminary data.</text>
</comment>
<keyword evidence="2" id="KW-1185">Reference proteome</keyword>
<proteinExistence type="predicted"/>
<protein>
    <submittedName>
        <fullName evidence="1">Uncharacterized protein</fullName>
    </submittedName>
</protein>
<dbReference type="EMBL" id="VZZK01000046">
    <property type="protein sequence ID" value="KAB1072876.1"/>
    <property type="molecule type" value="Genomic_DNA"/>
</dbReference>
<dbReference type="OrthoDB" id="8003682at2"/>